<dbReference type="PROSITE" id="PS50283">
    <property type="entry name" value="NA_SOLUT_SYMP_3"/>
    <property type="match status" value="1"/>
</dbReference>
<evidence type="ECO:0000313" key="13">
    <source>
        <dbReference type="EMBL" id="CAG2233008.1"/>
    </source>
</evidence>
<evidence type="ECO:0000256" key="4">
    <source>
        <dbReference type="ARBA" id="ARBA00022475"/>
    </source>
</evidence>
<organism evidence="13 14">
    <name type="scientific">Mytilus edulis</name>
    <name type="common">Blue mussel</name>
    <dbReference type="NCBI Taxonomy" id="6550"/>
    <lineage>
        <taxon>Eukaryota</taxon>
        <taxon>Metazoa</taxon>
        <taxon>Spiralia</taxon>
        <taxon>Lophotrochozoa</taxon>
        <taxon>Mollusca</taxon>
        <taxon>Bivalvia</taxon>
        <taxon>Autobranchia</taxon>
        <taxon>Pteriomorphia</taxon>
        <taxon>Mytilida</taxon>
        <taxon>Mytiloidea</taxon>
        <taxon>Mytilidae</taxon>
        <taxon>Mytilinae</taxon>
        <taxon>Mytilus</taxon>
    </lineage>
</organism>
<feature type="transmembrane region" description="Helical" evidence="12">
    <location>
        <begin position="6"/>
        <end position="27"/>
    </location>
</feature>
<feature type="transmembrane region" description="Helical" evidence="12">
    <location>
        <begin position="326"/>
        <end position="348"/>
    </location>
</feature>
<comment type="similarity">
    <text evidence="2 11">Belongs to the sodium:solute symporter (SSF) (TC 2.A.21) family.</text>
</comment>
<evidence type="ECO:0000256" key="12">
    <source>
        <dbReference type="SAM" id="Phobius"/>
    </source>
</evidence>
<keyword evidence="10" id="KW-0739">Sodium transport</keyword>
<feature type="transmembrane region" description="Helical" evidence="12">
    <location>
        <begin position="220"/>
        <end position="239"/>
    </location>
</feature>
<keyword evidence="7" id="KW-0915">Sodium</keyword>
<evidence type="ECO:0000256" key="7">
    <source>
        <dbReference type="ARBA" id="ARBA00023053"/>
    </source>
</evidence>
<feature type="transmembrane region" description="Helical" evidence="12">
    <location>
        <begin position="354"/>
        <end position="375"/>
    </location>
</feature>
<dbReference type="GO" id="GO:0006814">
    <property type="term" value="P:sodium ion transport"/>
    <property type="evidence" value="ECO:0007669"/>
    <property type="project" value="UniProtKB-KW"/>
</dbReference>
<gene>
    <name evidence="13" type="ORF">MEDL_45638</name>
</gene>
<feature type="transmembrane region" description="Helical" evidence="12">
    <location>
        <begin position="95"/>
        <end position="118"/>
    </location>
</feature>
<keyword evidence="6 12" id="KW-1133">Transmembrane helix</keyword>
<dbReference type="InterPro" id="IPR051163">
    <property type="entry name" value="Sodium:Solute_Symporter_SSF"/>
</dbReference>
<dbReference type="GO" id="GO:0015293">
    <property type="term" value="F:symporter activity"/>
    <property type="evidence" value="ECO:0007669"/>
    <property type="project" value="TreeGrafter"/>
</dbReference>
<comment type="subcellular location">
    <subcellularLocation>
        <location evidence="1">Cell membrane</location>
        <topology evidence="1">Multi-pass membrane protein</topology>
    </subcellularLocation>
</comment>
<keyword evidence="9 12" id="KW-0472">Membrane</keyword>
<dbReference type="Proteomes" id="UP000683360">
    <property type="component" value="Unassembled WGS sequence"/>
</dbReference>
<dbReference type="EMBL" id="CAJPWZ010002196">
    <property type="protein sequence ID" value="CAG2233008.1"/>
    <property type="molecule type" value="Genomic_DNA"/>
</dbReference>
<evidence type="ECO:0000256" key="5">
    <source>
        <dbReference type="ARBA" id="ARBA00022692"/>
    </source>
</evidence>
<dbReference type="GO" id="GO:0005886">
    <property type="term" value="C:plasma membrane"/>
    <property type="evidence" value="ECO:0007669"/>
    <property type="project" value="UniProtKB-SubCell"/>
</dbReference>
<feature type="transmembrane region" description="Helical" evidence="12">
    <location>
        <begin position="48"/>
        <end position="66"/>
    </location>
</feature>
<evidence type="ECO:0000256" key="6">
    <source>
        <dbReference type="ARBA" id="ARBA00022989"/>
    </source>
</evidence>
<evidence type="ECO:0000256" key="10">
    <source>
        <dbReference type="ARBA" id="ARBA00023201"/>
    </source>
</evidence>
<dbReference type="AlphaFoldDB" id="A0A8S3TNY4"/>
<protein>
    <submittedName>
        <fullName evidence="13">SLC5A6</fullName>
    </submittedName>
</protein>
<comment type="caution">
    <text evidence="13">The sequence shown here is derived from an EMBL/GenBank/DDBJ whole genome shotgun (WGS) entry which is preliminary data.</text>
</comment>
<keyword evidence="8" id="KW-0406">Ion transport</keyword>
<dbReference type="PANTHER" id="PTHR42985:SF40">
    <property type="entry name" value="LD47995P-RELATED"/>
    <property type="match status" value="1"/>
</dbReference>
<evidence type="ECO:0000313" key="14">
    <source>
        <dbReference type="Proteomes" id="UP000683360"/>
    </source>
</evidence>
<name>A0A8S3TNY4_MYTED</name>
<dbReference type="NCBIfam" id="TIGR00813">
    <property type="entry name" value="sss"/>
    <property type="match status" value="1"/>
</dbReference>
<evidence type="ECO:0000256" key="3">
    <source>
        <dbReference type="ARBA" id="ARBA00022448"/>
    </source>
</evidence>
<keyword evidence="5 12" id="KW-0812">Transmembrane</keyword>
<evidence type="ECO:0000256" key="11">
    <source>
        <dbReference type="RuleBase" id="RU362091"/>
    </source>
</evidence>
<accession>A0A8S3TNY4</accession>
<feature type="transmembrane region" description="Helical" evidence="12">
    <location>
        <begin position="251"/>
        <end position="275"/>
    </location>
</feature>
<reference evidence="13" key="1">
    <citation type="submission" date="2021-03" db="EMBL/GenBank/DDBJ databases">
        <authorList>
            <person name="Bekaert M."/>
        </authorList>
    </citation>
    <scope>NUCLEOTIDE SEQUENCE</scope>
</reference>
<proteinExistence type="inferred from homology"/>
<dbReference type="OrthoDB" id="6132759at2759"/>
<dbReference type="InterPro" id="IPR001734">
    <property type="entry name" value="Na/solute_symporter"/>
</dbReference>
<keyword evidence="4" id="KW-1003">Cell membrane</keyword>
<feature type="transmembrane region" description="Helical" evidence="12">
    <location>
        <begin position="149"/>
        <end position="168"/>
    </location>
</feature>
<evidence type="ECO:0000256" key="2">
    <source>
        <dbReference type="ARBA" id="ARBA00006434"/>
    </source>
</evidence>
<dbReference type="Gene3D" id="1.20.1730.10">
    <property type="entry name" value="Sodium/glucose cotransporter"/>
    <property type="match status" value="1"/>
</dbReference>
<evidence type="ECO:0000256" key="9">
    <source>
        <dbReference type="ARBA" id="ARBA00023136"/>
    </source>
</evidence>
<feature type="transmembrane region" description="Helical" evidence="12">
    <location>
        <begin position="189"/>
        <end position="214"/>
    </location>
</feature>
<feature type="transmembrane region" description="Helical" evidence="12">
    <location>
        <begin position="396"/>
        <end position="417"/>
    </location>
</feature>
<keyword evidence="14" id="KW-1185">Reference proteome</keyword>
<evidence type="ECO:0000256" key="8">
    <source>
        <dbReference type="ARBA" id="ARBA00023065"/>
    </source>
</evidence>
<keyword evidence="3" id="KW-0813">Transport</keyword>
<feature type="transmembrane region" description="Helical" evidence="12">
    <location>
        <begin position="456"/>
        <end position="477"/>
    </location>
</feature>
<feature type="transmembrane region" description="Helical" evidence="12">
    <location>
        <begin position="72"/>
        <end position="88"/>
    </location>
</feature>
<evidence type="ECO:0000256" key="1">
    <source>
        <dbReference type="ARBA" id="ARBA00004651"/>
    </source>
</evidence>
<dbReference type="InterPro" id="IPR038377">
    <property type="entry name" value="Na/Glc_symporter_sf"/>
</dbReference>
<dbReference type="Pfam" id="PF00474">
    <property type="entry name" value="SSF"/>
    <property type="match status" value="1"/>
</dbReference>
<dbReference type="PANTHER" id="PTHR42985">
    <property type="entry name" value="SODIUM-COUPLED MONOCARBOXYLATE TRANSPORTER"/>
    <property type="match status" value="1"/>
</dbReference>
<sequence length="565" mass="62369">MWAVVMATILFVPLFYPLKMTSMYQYLEMRYNSRAARLTGTVINNLSMLIYTGIASFAPSTALQAVSGFPQWASFIIIGCICTFYTFMGGLKAVIWVDVFQALIMVAGILAIVIRATLDVGGFDRVWEINSKWNRIDFWNFDPDPTVRHTFWALVIGGMINWTGTYGASQSSIQRFSALSSLNEARKAVMMNCVGVFIMITMSCVAIISVFFRAVMMNCVGVFIMITMSCVADHSIFCIRDAGIPRDSGLFIAGLFCGALSTLSSNLSSMVAVTYEDMIKPCINPSRPEIVRMRITKLLVLIYGVLGILATFLFRNLKGTVLQASLSFMGAAGGALNGLIMLGAFFPWANSKGAIVGTITAYIATMWLSIGKYTVVGIKETLPSPVYNCSIYMDEVTIATTNVTMTTMSSIGTYMYSTSGLLTNYSMFITNSESTTTGTVTQVSQTGLDSFYSLSYLWYSTFGMLITFVVGLLVSFITGPTKPEDVNPDLMIPIFDRLFWFCLPKKVLKFLRCGVDYETDNTADNDSGITETTFKSFNSVTRVDSAEANHQSKELQLLSHKYMES</sequence>
<feature type="transmembrane region" description="Helical" evidence="12">
    <location>
        <begin position="295"/>
        <end position="314"/>
    </location>
</feature>